<dbReference type="Proteomes" id="UP000780690">
    <property type="component" value="Unassembled WGS sequence"/>
</dbReference>
<comment type="function">
    <text evidence="2">Antitoxin component of a type II toxin-antitoxin (TA) system.</text>
</comment>
<gene>
    <name evidence="3" type="ORF">F3J38_01725</name>
</gene>
<sequence length="84" mass="9382">MGISTISSRSFNQQVSAAKKLAENGPVYITDRGEPAHVLMTFQEYKKLTGTRRNIQDALSMAGVADIDFDPQRVNIDFRDVDFS</sequence>
<evidence type="ECO:0000313" key="4">
    <source>
        <dbReference type="Proteomes" id="UP000780690"/>
    </source>
</evidence>
<dbReference type="EMBL" id="VWXD01000001">
    <property type="protein sequence ID" value="NIE98795.1"/>
    <property type="molecule type" value="Genomic_DNA"/>
</dbReference>
<dbReference type="InterPro" id="IPR036165">
    <property type="entry name" value="YefM-like_sf"/>
</dbReference>
<evidence type="ECO:0000313" key="3">
    <source>
        <dbReference type="EMBL" id="NIE98795.1"/>
    </source>
</evidence>
<reference evidence="3 4" key="1">
    <citation type="journal article" date="2019" name="bioRxiv">
        <title>Bacteria contribute to plant secondary compound degradation in a generalist herbivore system.</title>
        <authorList>
            <person name="Francoeur C.B."/>
            <person name="Khadempour L."/>
            <person name="Moreira-Soto R.D."/>
            <person name="Gotting K."/>
            <person name="Book A.J."/>
            <person name="Pinto-Tomas A.A."/>
            <person name="Keefover-Ring K."/>
            <person name="Currie C.R."/>
        </authorList>
    </citation>
    <scope>NUCLEOTIDE SEQUENCE [LARGE SCALE GENOMIC DNA]</scope>
    <source>
        <strain evidence="3 4">Acro-805</strain>
    </source>
</reference>
<dbReference type="SUPFAM" id="SSF143120">
    <property type="entry name" value="YefM-like"/>
    <property type="match status" value="1"/>
</dbReference>
<accession>A0ABX0QUG6</accession>
<keyword evidence="4" id="KW-1185">Reference proteome</keyword>
<organism evidence="3 4">
    <name type="scientific">Candidatus Pantoea formicae</name>
    <dbReference type="NCBI Taxonomy" id="2608355"/>
    <lineage>
        <taxon>Bacteria</taxon>
        <taxon>Pseudomonadati</taxon>
        <taxon>Pseudomonadota</taxon>
        <taxon>Gammaproteobacteria</taxon>
        <taxon>Enterobacterales</taxon>
        <taxon>Erwiniaceae</taxon>
        <taxon>Pantoea</taxon>
    </lineage>
</organism>
<proteinExistence type="inferred from homology"/>
<dbReference type="NCBIfam" id="TIGR01552">
    <property type="entry name" value="phd_fam"/>
    <property type="match status" value="1"/>
</dbReference>
<dbReference type="RefSeq" id="WP_167134529.1">
    <property type="nucleotide sequence ID" value="NZ_VWXD01000001.1"/>
</dbReference>
<evidence type="ECO:0000256" key="2">
    <source>
        <dbReference type="RuleBase" id="RU362080"/>
    </source>
</evidence>
<comment type="similarity">
    <text evidence="1 2">Belongs to the phD/YefM antitoxin family.</text>
</comment>
<dbReference type="Gene3D" id="3.40.1620.10">
    <property type="entry name" value="YefM-like domain"/>
    <property type="match status" value="1"/>
</dbReference>
<protein>
    <recommendedName>
        <fullName evidence="2">Antitoxin</fullName>
    </recommendedName>
</protein>
<dbReference type="InterPro" id="IPR006442">
    <property type="entry name" value="Antitoxin_Phd/YefM"/>
</dbReference>
<evidence type="ECO:0000256" key="1">
    <source>
        <dbReference type="ARBA" id="ARBA00009981"/>
    </source>
</evidence>
<dbReference type="Pfam" id="PF02604">
    <property type="entry name" value="PhdYeFM_antitox"/>
    <property type="match status" value="1"/>
</dbReference>
<comment type="caution">
    <text evidence="3">The sequence shown here is derived from an EMBL/GenBank/DDBJ whole genome shotgun (WGS) entry which is preliminary data.</text>
</comment>
<name>A0ABX0QUG6_9GAMM</name>